<evidence type="ECO:0000313" key="11">
    <source>
        <dbReference type="EMBL" id="MFD2532456.1"/>
    </source>
</evidence>
<organism evidence="11 12">
    <name type="scientific">Gracilimonas halophila</name>
    <dbReference type="NCBI Taxonomy" id="1834464"/>
    <lineage>
        <taxon>Bacteria</taxon>
        <taxon>Pseudomonadati</taxon>
        <taxon>Balneolota</taxon>
        <taxon>Balneolia</taxon>
        <taxon>Balneolales</taxon>
        <taxon>Balneolaceae</taxon>
        <taxon>Gracilimonas</taxon>
    </lineage>
</organism>
<feature type="transmembrane region" description="Helical" evidence="8">
    <location>
        <begin position="6"/>
        <end position="28"/>
    </location>
</feature>
<evidence type="ECO:0000256" key="4">
    <source>
        <dbReference type="ARBA" id="ARBA00022538"/>
    </source>
</evidence>
<comment type="subcellular location">
    <subcellularLocation>
        <location evidence="1">Membrane</location>
        <topology evidence="1">Multi-pass membrane protein</topology>
    </subcellularLocation>
</comment>
<dbReference type="RefSeq" id="WP_390300928.1">
    <property type="nucleotide sequence ID" value="NZ_JBHULI010000024.1"/>
</dbReference>
<dbReference type="InterPro" id="IPR038770">
    <property type="entry name" value="Na+/solute_symporter_sf"/>
</dbReference>
<dbReference type="InterPro" id="IPR006153">
    <property type="entry name" value="Cation/H_exchanger_TM"/>
</dbReference>
<dbReference type="Pfam" id="PF02080">
    <property type="entry name" value="TrkA_C"/>
    <property type="match status" value="1"/>
</dbReference>
<keyword evidence="4" id="KW-0630">Potassium</keyword>
<reference evidence="12" key="1">
    <citation type="journal article" date="2019" name="Int. J. Syst. Evol. Microbiol.">
        <title>The Global Catalogue of Microorganisms (GCM) 10K type strain sequencing project: providing services to taxonomists for standard genome sequencing and annotation.</title>
        <authorList>
            <consortium name="The Broad Institute Genomics Platform"/>
            <consortium name="The Broad Institute Genome Sequencing Center for Infectious Disease"/>
            <person name="Wu L."/>
            <person name="Ma J."/>
        </authorList>
    </citation>
    <scope>NUCLEOTIDE SEQUENCE [LARGE SCALE GENOMIC DNA]</scope>
    <source>
        <strain evidence="12">KCTC 52042</strain>
    </source>
</reference>
<feature type="transmembrane region" description="Helical" evidence="8">
    <location>
        <begin position="118"/>
        <end position="139"/>
    </location>
</feature>
<dbReference type="InterPro" id="IPR003148">
    <property type="entry name" value="RCK_N"/>
</dbReference>
<feature type="transmembrane region" description="Helical" evidence="8">
    <location>
        <begin position="90"/>
        <end position="112"/>
    </location>
</feature>
<feature type="domain" description="RCK N-terminal" evidence="9">
    <location>
        <begin position="416"/>
        <end position="533"/>
    </location>
</feature>
<dbReference type="Pfam" id="PF00999">
    <property type="entry name" value="Na_H_Exchanger"/>
    <property type="match status" value="1"/>
</dbReference>
<proteinExistence type="inferred from homology"/>
<keyword evidence="6 8" id="KW-1133">Transmembrane helix</keyword>
<feature type="transmembrane region" description="Helical" evidence="8">
    <location>
        <begin position="220"/>
        <end position="253"/>
    </location>
</feature>
<dbReference type="PANTHER" id="PTHR42751:SF3">
    <property type="entry name" value="SODIUM_GLUTAMATE SYMPORTER"/>
    <property type="match status" value="1"/>
</dbReference>
<keyword evidence="3" id="KW-0813">Transport</keyword>
<accession>A0ABW5JK29</accession>
<comment type="similarity">
    <text evidence="2">Belongs to the monovalent cation:proton antiporter 2 (CPA2) transporter (TC 2.A.37) family.</text>
</comment>
<dbReference type="Proteomes" id="UP001597460">
    <property type="component" value="Unassembled WGS sequence"/>
</dbReference>
<dbReference type="InterPro" id="IPR036721">
    <property type="entry name" value="RCK_C_sf"/>
</dbReference>
<evidence type="ECO:0000256" key="5">
    <source>
        <dbReference type="ARBA" id="ARBA00022692"/>
    </source>
</evidence>
<feature type="transmembrane region" description="Helical" evidence="8">
    <location>
        <begin position="273"/>
        <end position="292"/>
    </location>
</feature>
<dbReference type="Gene3D" id="3.40.50.720">
    <property type="entry name" value="NAD(P)-binding Rossmann-like Domain"/>
    <property type="match status" value="1"/>
</dbReference>
<dbReference type="PROSITE" id="PS51202">
    <property type="entry name" value="RCK_C"/>
    <property type="match status" value="1"/>
</dbReference>
<feature type="transmembrane region" description="Helical" evidence="8">
    <location>
        <begin position="365"/>
        <end position="383"/>
    </location>
</feature>
<sequence length="677" mass="73279">MVFAVSLPFLNEIVALFLVSVLIAYICYRIKLVPIAGFLIAGVIIGPNALGLVQDIELVDMLAEIGIILLLFTIGIEFSLEKLARIKNAIIVGGGLQVSLSVAAVVGILIFFGVEWKVAVYTGCLVALSSTAIILGLLSEQGKTDTPTGRLSLAVLIFQDLAIIAMVLLIPILSGESDSTADVFIVLGKAALLITVVVVLARKVVPWILEKVAQTRRQELFILTVMAICFGTAALTNLADVSLALGAFLAGLVVSESHYSDHALSEILPLKTIFNAVFFVSVGMLLDLQFVLDYPLLLLGVAAGVLVLKFILSSISLLVLGYPIRIAAATGLVLAQIGEFSFVLERAGRTAGLTPGGFGEIGSQTFIAVSVLLMLLTPLFLHISPRVGELLSKTPLNKIGEKRKESKTPEEEIDLEDHVILIGYGPAGRNLAKVFTETGIPFIVIEMNPKSVTEMHDEGINAVYGDAARTHILEHAQVYKAKLCVIAINDPDVSPRIIKLAKYLNPTIQTIVRTRYLAEADFLEEAGADTVVPEEMETTVRLFSSVLNAYMIPEEEIQQHINELRAEDYQIMRGSIQEAHLMVLQGLDEEGLHTRAVLVRNGSFAAGKTLSELKLRNTYEITVLTVNRGDKNVGNPAGDFKLEPGDRLVMVGLASRFADAAEIFREAEAPEEFEDNI</sequence>
<protein>
    <submittedName>
        <fullName evidence="11">Cation:proton antiporter</fullName>
    </submittedName>
</protein>
<dbReference type="Gene3D" id="3.30.70.1450">
    <property type="entry name" value="Regulator of K+ conductance, C-terminal domain"/>
    <property type="match status" value="1"/>
</dbReference>
<dbReference type="InterPro" id="IPR036291">
    <property type="entry name" value="NAD(P)-bd_dom_sf"/>
</dbReference>
<feature type="domain" description="RCK C-terminal" evidence="10">
    <location>
        <begin position="582"/>
        <end position="666"/>
    </location>
</feature>
<evidence type="ECO:0000259" key="9">
    <source>
        <dbReference type="PROSITE" id="PS51201"/>
    </source>
</evidence>
<evidence type="ECO:0000256" key="3">
    <source>
        <dbReference type="ARBA" id="ARBA00022448"/>
    </source>
</evidence>
<keyword evidence="4" id="KW-0406">Ion transport</keyword>
<keyword evidence="5 8" id="KW-0812">Transmembrane</keyword>
<dbReference type="PROSITE" id="PS51201">
    <property type="entry name" value="RCK_N"/>
    <property type="match status" value="1"/>
</dbReference>
<evidence type="ECO:0000259" key="10">
    <source>
        <dbReference type="PROSITE" id="PS51202"/>
    </source>
</evidence>
<evidence type="ECO:0000256" key="2">
    <source>
        <dbReference type="ARBA" id="ARBA00005551"/>
    </source>
</evidence>
<keyword evidence="12" id="KW-1185">Reference proteome</keyword>
<dbReference type="InterPro" id="IPR006037">
    <property type="entry name" value="RCK_C"/>
</dbReference>
<keyword evidence="7 8" id="KW-0472">Membrane</keyword>
<feature type="transmembrane region" description="Helical" evidence="8">
    <location>
        <begin position="151"/>
        <end position="173"/>
    </location>
</feature>
<comment type="caution">
    <text evidence="11">The sequence shown here is derived from an EMBL/GenBank/DDBJ whole genome shotgun (WGS) entry which is preliminary data.</text>
</comment>
<keyword evidence="4" id="KW-0633">Potassium transport</keyword>
<dbReference type="SUPFAM" id="SSF116726">
    <property type="entry name" value="TrkA C-terminal domain-like"/>
    <property type="match status" value="1"/>
</dbReference>
<dbReference type="SUPFAM" id="SSF51735">
    <property type="entry name" value="NAD(P)-binding Rossmann-fold domains"/>
    <property type="match status" value="1"/>
</dbReference>
<feature type="transmembrane region" description="Helical" evidence="8">
    <location>
        <begin position="179"/>
        <end position="200"/>
    </location>
</feature>
<evidence type="ECO:0000256" key="1">
    <source>
        <dbReference type="ARBA" id="ARBA00004141"/>
    </source>
</evidence>
<dbReference type="PANTHER" id="PTHR42751">
    <property type="entry name" value="SODIUM/HYDROGEN EXCHANGER FAMILY/TRKA DOMAIN PROTEIN"/>
    <property type="match status" value="1"/>
</dbReference>
<evidence type="ECO:0000256" key="8">
    <source>
        <dbReference type="SAM" id="Phobius"/>
    </source>
</evidence>
<evidence type="ECO:0000256" key="6">
    <source>
        <dbReference type="ARBA" id="ARBA00022989"/>
    </source>
</evidence>
<dbReference type="Gene3D" id="1.20.1530.20">
    <property type="match status" value="1"/>
</dbReference>
<feature type="transmembrane region" description="Helical" evidence="8">
    <location>
        <begin position="59"/>
        <end position="78"/>
    </location>
</feature>
<dbReference type="Pfam" id="PF02254">
    <property type="entry name" value="TrkA_N"/>
    <property type="match status" value="1"/>
</dbReference>
<feature type="transmembrane region" description="Helical" evidence="8">
    <location>
        <begin position="297"/>
        <end position="320"/>
    </location>
</feature>
<dbReference type="EMBL" id="JBHULI010000024">
    <property type="protein sequence ID" value="MFD2532456.1"/>
    <property type="molecule type" value="Genomic_DNA"/>
</dbReference>
<name>A0ABW5JK29_9BACT</name>
<gene>
    <name evidence="11" type="ORF">ACFSVN_08370</name>
</gene>
<feature type="transmembrane region" description="Helical" evidence="8">
    <location>
        <begin position="35"/>
        <end position="53"/>
    </location>
</feature>
<evidence type="ECO:0000256" key="7">
    <source>
        <dbReference type="ARBA" id="ARBA00023136"/>
    </source>
</evidence>
<feature type="transmembrane region" description="Helical" evidence="8">
    <location>
        <begin position="326"/>
        <end position="344"/>
    </location>
</feature>
<evidence type="ECO:0000313" key="12">
    <source>
        <dbReference type="Proteomes" id="UP001597460"/>
    </source>
</evidence>